<dbReference type="GO" id="GO:0005634">
    <property type="term" value="C:nucleus"/>
    <property type="evidence" value="ECO:0007669"/>
    <property type="project" value="UniProtKB-SubCell"/>
</dbReference>
<dbReference type="EMBL" id="NEDP02005569">
    <property type="protein sequence ID" value="OWF38274.1"/>
    <property type="molecule type" value="Genomic_DNA"/>
</dbReference>
<evidence type="ECO:0000256" key="1">
    <source>
        <dbReference type="ARBA" id="ARBA00001946"/>
    </source>
</evidence>
<dbReference type="NCBIfam" id="TIGR01458">
    <property type="entry name" value="HAD-SF-IIA-hyp3"/>
    <property type="match status" value="1"/>
</dbReference>
<dbReference type="GO" id="GO:0016791">
    <property type="term" value="F:phosphatase activity"/>
    <property type="evidence" value="ECO:0007669"/>
    <property type="project" value="InterPro"/>
</dbReference>
<organism evidence="14 15">
    <name type="scientific">Mizuhopecten yessoensis</name>
    <name type="common">Japanese scallop</name>
    <name type="synonym">Patinopecten yessoensis</name>
    <dbReference type="NCBI Taxonomy" id="6573"/>
    <lineage>
        <taxon>Eukaryota</taxon>
        <taxon>Metazoa</taxon>
        <taxon>Spiralia</taxon>
        <taxon>Lophotrochozoa</taxon>
        <taxon>Mollusca</taxon>
        <taxon>Bivalvia</taxon>
        <taxon>Autobranchia</taxon>
        <taxon>Pteriomorphia</taxon>
        <taxon>Pectinida</taxon>
        <taxon>Pectinoidea</taxon>
        <taxon>Pectinidae</taxon>
        <taxon>Mizuhopecten</taxon>
    </lineage>
</organism>
<comment type="function">
    <text evidence="11">Phosphatase that hydrolyzes imidodiphosphate, 3-phosphohistidine and 6-phospholysine. Has broad substrate specificity and can also hydrolyze inorganic diphosphate, but with lower efficiency.</text>
</comment>
<evidence type="ECO:0000256" key="11">
    <source>
        <dbReference type="ARBA" id="ARBA00037258"/>
    </source>
</evidence>
<dbReference type="PANTHER" id="PTHR19288">
    <property type="entry name" value="4-NITROPHENYLPHOSPHATASE-RELATED"/>
    <property type="match status" value="1"/>
</dbReference>
<dbReference type="Gene3D" id="3.40.50.1000">
    <property type="entry name" value="HAD superfamily/HAD-like"/>
    <property type="match status" value="2"/>
</dbReference>
<dbReference type="GO" id="GO:0046872">
    <property type="term" value="F:metal ion binding"/>
    <property type="evidence" value="ECO:0007669"/>
    <property type="project" value="UniProtKB-KW"/>
</dbReference>
<keyword evidence="10" id="KW-0539">Nucleus</keyword>
<dbReference type="AlphaFoldDB" id="A0A210PP93"/>
<keyword evidence="9" id="KW-0460">Magnesium</keyword>
<dbReference type="Pfam" id="PF13242">
    <property type="entry name" value="Hydrolase_like"/>
    <property type="match status" value="1"/>
</dbReference>
<dbReference type="Proteomes" id="UP000242188">
    <property type="component" value="Unassembled WGS sequence"/>
</dbReference>
<evidence type="ECO:0000256" key="5">
    <source>
        <dbReference type="ARBA" id="ARBA00012146"/>
    </source>
</evidence>
<dbReference type="InterPro" id="IPR023214">
    <property type="entry name" value="HAD_sf"/>
</dbReference>
<dbReference type="EC" id="3.6.1.1" evidence="5"/>
<keyword evidence="8" id="KW-0378">Hydrolase</keyword>
<dbReference type="InterPro" id="IPR006357">
    <property type="entry name" value="HAD-SF_hydro_IIA"/>
</dbReference>
<evidence type="ECO:0000256" key="3">
    <source>
        <dbReference type="ARBA" id="ARBA00004496"/>
    </source>
</evidence>
<comment type="cofactor">
    <cofactor evidence="1">
        <name>Mg(2+)</name>
        <dbReference type="ChEBI" id="CHEBI:18420"/>
    </cofactor>
</comment>
<evidence type="ECO:0000256" key="7">
    <source>
        <dbReference type="ARBA" id="ARBA00022723"/>
    </source>
</evidence>
<evidence type="ECO:0000313" key="14">
    <source>
        <dbReference type="EMBL" id="OWF38274.1"/>
    </source>
</evidence>
<evidence type="ECO:0000256" key="4">
    <source>
        <dbReference type="ARBA" id="ARBA00007958"/>
    </source>
</evidence>
<accession>A0A210PP93</accession>
<dbReference type="FunFam" id="3.40.50.1000:FF:000051">
    <property type="entry name" value="Phospholysine phosphohistidine inorganic pyrophosphate phosphatase"/>
    <property type="match status" value="1"/>
</dbReference>
<sequence>MTSGRKWTDGVEGVLLDITGVLYESGESEAIQGSIDAVKRLKDAGLPVRFCTNETTCTRQVLVDKLKRLGFTDMKPEEVFPPIPAMCQVLKERGLRPHLLIHPSALADFGDVATDNPNCVVVGDAIDEFSYANLNKTFQTLISLDKPILFSLGKGRYYKDGGNLVLDVGSFSRALEYACDVEAEIVGKPSAIFFNTAVKNMGLSADKVVMVGDDIVSDVGGALESGMRGVLVRTGKYRSKDENHPTVKPSAIVKNLAEAVDILIKSRKPWDGLAELA</sequence>
<dbReference type="CDD" id="cd07509">
    <property type="entry name" value="HAD_PPase"/>
    <property type="match status" value="1"/>
</dbReference>
<proteinExistence type="inferred from homology"/>
<evidence type="ECO:0000256" key="13">
    <source>
        <dbReference type="ARBA" id="ARBA00047820"/>
    </source>
</evidence>
<keyword evidence="7" id="KW-0479">Metal-binding</keyword>
<dbReference type="PANTHER" id="PTHR19288:SF44">
    <property type="entry name" value="PHOSPHOLYSINE PHOSPHOHISTIDINE INORGANIC PYROPHOSPHATE PHOSPHATASE"/>
    <property type="match status" value="1"/>
</dbReference>
<evidence type="ECO:0000313" key="15">
    <source>
        <dbReference type="Proteomes" id="UP000242188"/>
    </source>
</evidence>
<comment type="similarity">
    <text evidence="4">Belongs to the HAD-like hydrolase superfamily.</text>
</comment>
<comment type="catalytic activity">
    <reaction evidence="13">
        <text>diphosphate + H2O = 2 phosphate + H(+)</text>
        <dbReference type="Rhea" id="RHEA:24576"/>
        <dbReference type="ChEBI" id="CHEBI:15377"/>
        <dbReference type="ChEBI" id="CHEBI:15378"/>
        <dbReference type="ChEBI" id="CHEBI:33019"/>
        <dbReference type="ChEBI" id="CHEBI:43474"/>
        <dbReference type="EC" id="3.6.1.1"/>
    </reaction>
</comment>
<dbReference type="InterPro" id="IPR006355">
    <property type="entry name" value="LHPP/HDHD2"/>
</dbReference>
<evidence type="ECO:0000256" key="2">
    <source>
        <dbReference type="ARBA" id="ARBA00004123"/>
    </source>
</evidence>
<reference evidence="14 15" key="1">
    <citation type="journal article" date="2017" name="Nat. Ecol. Evol.">
        <title>Scallop genome provides insights into evolution of bilaterian karyotype and development.</title>
        <authorList>
            <person name="Wang S."/>
            <person name="Zhang J."/>
            <person name="Jiao W."/>
            <person name="Li J."/>
            <person name="Xun X."/>
            <person name="Sun Y."/>
            <person name="Guo X."/>
            <person name="Huan P."/>
            <person name="Dong B."/>
            <person name="Zhang L."/>
            <person name="Hu X."/>
            <person name="Sun X."/>
            <person name="Wang J."/>
            <person name="Zhao C."/>
            <person name="Wang Y."/>
            <person name="Wang D."/>
            <person name="Huang X."/>
            <person name="Wang R."/>
            <person name="Lv J."/>
            <person name="Li Y."/>
            <person name="Zhang Z."/>
            <person name="Liu B."/>
            <person name="Lu W."/>
            <person name="Hui Y."/>
            <person name="Liang J."/>
            <person name="Zhou Z."/>
            <person name="Hou R."/>
            <person name="Li X."/>
            <person name="Liu Y."/>
            <person name="Li H."/>
            <person name="Ning X."/>
            <person name="Lin Y."/>
            <person name="Zhao L."/>
            <person name="Xing Q."/>
            <person name="Dou J."/>
            <person name="Li Y."/>
            <person name="Mao J."/>
            <person name="Guo H."/>
            <person name="Dou H."/>
            <person name="Li T."/>
            <person name="Mu C."/>
            <person name="Jiang W."/>
            <person name="Fu Q."/>
            <person name="Fu X."/>
            <person name="Miao Y."/>
            <person name="Liu J."/>
            <person name="Yu Q."/>
            <person name="Li R."/>
            <person name="Liao H."/>
            <person name="Li X."/>
            <person name="Kong Y."/>
            <person name="Jiang Z."/>
            <person name="Chourrout D."/>
            <person name="Li R."/>
            <person name="Bao Z."/>
        </authorList>
    </citation>
    <scope>NUCLEOTIDE SEQUENCE [LARGE SCALE GENOMIC DNA]</scope>
    <source>
        <strain evidence="14 15">PY_sf001</strain>
    </source>
</reference>
<name>A0A210PP93_MIZYE</name>
<evidence type="ECO:0000256" key="9">
    <source>
        <dbReference type="ARBA" id="ARBA00022842"/>
    </source>
</evidence>
<dbReference type="Pfam" id="PF13344">
    <property type="entry name" value="Hydrolase_6"/>
    <property type="match status" value="1"/>
</dbReference>
<dbReference type="NCBIfam" id="TIGR01460">
    <property type="entry name" value="HAD-SF-IIA"/>
    <property type="match status" value="1"/>
</dbReference>
<comment type="subcellular location">
    <subcellularLocation>
        <location evidence="3">Cytoplasm</location>
    </subcellularLocation>
    <subcellularLocation>
        <location evidence="2">Nucleus</location>
    </subcellularLocation>
</comment>
<dbReference type="InterPro" id="IPR036412">
    <property type="entry name" value="HAD-like_sf"/>
</dbReference>
<evidence type="ECO:0000256" key="12">
    <source>
        <dbReference type="ARBA" id="ARBA00039357"/>
    </source>
</evidence>
<dbReference type="SUPFAM" id="SSF56784">
    <property type="entry name" value="HAD-like"/>
    <property type="match status" value="1"/>
</dbReference>
<dbReference type="GO" id="GO:0005829">
    <property type="term" value="C:cytosol"/>
    <property type="evidence" value="ECO:0007669"/>
    <property type="project" value="TreeGrafter"/>
</dbReference>
<protein>
    <recommendedName>
        <fullName evidence="12">Phospholysine phosphohistidine inorganic pyrophosphate phosphatase</fullName>
        <ecNumber evidence="5">3.6.1.1</ecNumber>
    </recommendedName>
</protein>
<evidence type="ECO:0000256" key="10">
    <source>
        <dbReference type="ARBA" id="ARBA00023242"/>
    </source>
</evidence>
<dbReference type="STRING" id="6573.A0A210PP93"/>
<evidence type="ECO:0000256" key="8">
    <source>
        <dbReference type="ARBA" id="ARBA00022801"/>
    </source>
</evidence>
<comment type="caution">
    <text evidence="14">The sequence shown here is derived from an EMBL/GenBank/DDBJ whole genome shotgun (WGS) entry which is preliminary data.</text>
</comment>
<keyword evidence="15" id="KW-1185">Reference proteome</keyword>
<gene>
    <name evidence="14" type="ORF">KP79_PYT17200</name>
</gene>
<dbReference type="GO" id="GO:0004427">
    <property type="term" value="F:inorganic diphosphate phosphatase activity"/>
    <property type="evidence" value="ECO:0007669"/>
    <property type="project" value="UniProtKB-EC"/>
</dbReference>
<dbReference type="OrthoDB" id="426235at2759"/>
<keyword evidence="6" id="KW-0963">Cytoplasm</keyword>
<evidence type="ECO:0000256" key="6">
    <source>
        <dbReference type="ARBA" id="ARBA00022490"/>
    </source>
</evidence>